<feature type="region of interest" description="Disordered" evidence="1">
    <location>
        <begin position="55"/>
        <end position="84"/>
    </location>
</feature>
<feature type="compositionally biased region" description="Polar residues" evidence="1">
    <location>
        <begin position="72"/>
        <end position="84"/>
    </location>
</feature>
<evidence type="ECO:0000256" key="1">
    <source>
        <dbReference type="SAM" id="MobiDB-lite"/>
    </source>
</evidence>
<reference evidence="2 3" key="1">
    <citation type="submission" date="2017-11" db="EMBL/GenBank/DDBJ databases">
        <title>De-novo sequencing of pomegranate (Punica granatum L.) genome.</title>
        <authorList>
            <person name="Akparov Z."/>
            <person name="Amiraslanov A."/>
            <person name="Hajiyeva S."/>
            <person name="Abbasov M."/>
            <person name="Kaur K."/>
            <person name="Hamwieh A."/>
            <person name="Solovyev V."/>
            <person name="Salamov A."/>
            <person name="Braich B."/>
            <person name="Kosarev P."/>
            <person name="Mahmoud A."/>
            <person name="Hajiyev E."/>
            <person name="Babayeva S."/>
            <person name="Izzatullayeva V."/>
            <person name="Mammadov A."/>
            <person name="Mammadov A."/>
            <person name="Sharifova S."/>
            <person name="Ojaghi J."/>
            <person name="Eynullazada K."/>
            <person name="Bayramov B."/>
            <person name="Abdulazimova A."/>
            <person name="Shahmuradov I."/>
        </authorList>
    </citation>
    <scope>NUCLEOTIDE SEQUENCE [LARGE SCALE GENOMIC DNA]</scope>
    <source>
        <strain evidence="3">cv. AG2017</strain>
        <tissue evidence="2">Leaf</tissue>
    </source>
</reference>
<proteinExistence type="predicted"/>
<organism evidence="2 3">
    <name type="scientific">Punica granatum</name>
    <name type="common">Pomegranate</name>
    <dbReference type="NCBI Taxonomy" id="22663"/>
    <lineage>
        <taxon>Eukaryota</taxon>
        <taxon>Viridiplantae</taxon>
        <taxon>Streptophyta</taxon>
        <taxon>Embryophyta</taxon>
        <taxon>Tracheophyta</taxon>
        <taxon>Spermatophyta</taxon>
        <taxon>Magnoliopsida</taxon>
        <taxon>eudicotyledons</taxon>
        <taxon>Gunneridae</taxon>
        <taxon>Pentapetalae</taxon>
        <taxon>rosids</taxon>
        <taxon>malvids</taxon>
        <taxon>Myrtales</taxon>
        <taxon>Lythraceae</taxon>
        <taxon>Punica</taxon>
    </lineage>
</organism>
<name>A0A2I0HWC8_PUNGR</name>
<evidence type="ECO:0000313" key="3">
    <source>
        <dbReference type="Proteomes" id="UP000233551"/>
    </source>
</evidence>
<protein>
    <submittedName>
        <fullName evidence="2">Uncharacterized protein</fullName>
    </submittedName>
</protein>
<evidence type="ECO:0000313" key="2">
    <source>
        <dbReference type="EMBL" id="PKI35988.1"/>
    </source>
</evidence>
<comment type="caution">
    <text evidence="2">The sequence shown here is derived from an EMBL/GenBank/DDBJ whole genome shotgun (WGS) entry which is preliminary data.</text>
</comment>
<dbReference type="EMBL" id="PGOL01005056">
    <property type="protein sequence ID" value="PKI35988.1"/>
    <property type="molecule type" value="Genomic_DNA"/>
</dbReference>
<dbReference type="AlphaFoldDB" id="A0A2I0HWC8"/>
<sequence length="84" mass="9163">MSWHAKIVTVDALTSAGRSYKTKLTWWAQGRIRAPGSHTPFLAADWPSNPSCSAFAPKQKAKGRGRGRPNTMILSSSSSPNHQQ</sequence>
<gene>
    <name evidence="2" type="ORF">CRG98_043617</name>
</gene>
<accession>A0A2I0HWC8</accession>
<keyword evidence="3" id="KW-1185">Reference proteome</keyword>
<dbReference type="Proteomes" id="UP000233551">
    <property type="component" value="Unassembled WGS sequence"/>
</dbReference>